<dbReference type="Pfam" id="PF25495">
    <property type="entry name" value="Peripla_BP_A-cyclase_1"/>
    <property type="match status" value="1"/>
</dbReference>
<dbReference type="Pfam" id="PF25493">
    <property type="entry name" value="Peripla_BP_A-cyclase"/>
    <property type="match status" value="1"/>
</dbReference>
<name>K2MU75_TRYCR</name>
<reference evidence="3 4" key="1">
    <citation type="journal article" date="2012" name="BMC Genomics">
        <title>Comparative genomic analysis of human infective Trypanosoma cruzi lineages with the bat-restricted subspecies T. cruzi marinkellei.</title>
        <authorList>
            <person name="Franzen O."/>
            <person name="Talavera-Lopez C."/>
            <person name="Ochaya S."/>
            <person name="Butler C.E."/>
            <person name="Messenger L.A."/>
            <person name="Lewis M.D."/>
            <person name="Llewellyn M.S."/>
            <person name="Marinkelle C.J."/>
            <person name="Tyler K.M."/>
            <person name="Miles M.A."/>
            <person name="Andersson B."/>
        </authorList>
    </citation>
    <scope>NUCLEOTIDE SEQUENCE [LARGE SCALE GENOMIC DNA]</scope>
    <source>
        <strain evidence="3 4">B7</strain>
    </source>
</reference>
<organism evidence="3 4">
    <name type="scientific">Trypanosoma cruzi marinkellei</name>
    <dbReference type="NCBI Taxonomy" id="85056"/>
    <lineage>
        <taxon>Eukaryota</taxon>
        <taxon>Discoba</taxon>
        <taxon>Euglenozoa</taxon>
        <taxon>Kinetoplastea</taxon>
        <taxon>Metakinetoplastina</taxon>
        <taxon>Trypanosomatida</taxon>
        <taxon>Trypanosomatidae</taxon>
        <taxon>Trypanosoma</taxon>
        <taxon>Schizotrypanum</taxon>
    </lineage>
</organism>
<keyword evidence="4" id="KW-1185">Reference proteome</keyword>
<feature type="non-terminal residue" evidence="3">
    <location>
        <position position="1"/>
    </location>
</feature>
<dbReference type="AlphaFoldDB" id="K2MU75"/>
<dbReference type="EMBL" id="AHKC01013648">
    <property type="protein sequence ID" value="EKF29269.1"/>
    <property type="molecule type" value="Genomic_DNA"/>
</dbReference>
<dbReference type="SUPFAM" id="SSF53822">
    <property type="entry name" value="Periplasmic binding protein-like I"/>
    <property type="match status" value="1"/>
</dbReference>
<comment type="caution">
    <text evidence="3">The sequence shown here is derived from an EMBL/GenBank/DDBJ whole genome shotgun (WGS) entry which is preliminary data.</text>
</comment>
<sequence>PDTVKFIGRMLTDKRTTGAYLLVPLVLQELFLRDPCAAVAGGVEFVPGQVITTGTSPLAKDTRYKAIQRFQKVMQDYLAHSGQTQYADNDHFLKDDGDGEMMVAGWIAGEVLSQALGSREWVKDRKSFLASLYNQRRYVVDDIVIGDYGGECEPGAESRGATCRCNQGGRTVYIKGIMHGYRLKPFEDVMQFRVSQCSTSVVDFPPAFIGSYLLMNDTAVAQEACLQLDKVFQVATSSHNDWWEKGALFVYPLHSTTYNSAGALRSELQSRRVEGVVGVVTDAMLDVEGVAFIDPLPLEPRLNRFRRNVIRLSPTLEQQFFVLAEYLGNTSGGSAHAVIRSGEAAAMADVLRRSLLTFGVSLAHAKLLAGGGALVDHLPVEGDVFVVGLSAGDAGAIARHVASHAGVRVFVVFSEFALLHAEFVAAFRGGAGADRVVFATSLPHWNDENSASETARMFLVNMPKEEDRTPLSLMGFANLWLVRF</sequence>
<protein>
    <submittedName>
        <fullName evidence="3">Receptor-type adenylate cyclase, putative</fullName>
    </submittedName>
</protein>
<evidence type="ECO:0000259" key="1">
    <source>
        <dbReference type="Pfam" id="PF25493"/>
    </source>
</evidence>
<dbReference type="InterPro" id="IPR057398">
    <property type="entry name" value="GRESAG4.1/3_peripasmic_2"/>
</dbReference>
<dbReference type="InterPro" id="IPR028082">
    <property type="entry name" value="Peripla_BP_I"/>
</dbReference>
<evidence type="ECO:0000313" key="4">
    <source>
        <dbReference type="Proteomes" id="UP000007350"/>
    </source>
</evidence>
<accession>K2MU75</accession>
<evidence type="ECO:0000259" key="2">
    <source>
        <dbReference type="Pfam" id="PF25495"/>
    </source>
</evidence>
<dbReference type="InterPro" id="IPR057399">
    <property type="entry name" value="GRESAG4.1/3_peripasmic_1"/>
</dbReference>
<feature type="non-terminal residue" evidence="3">
    <location>
        <position position="484"/>
    </location>
</feature>
<evidence type="ECO:0000313" key="3">
    <source>
        <dbReference type="EMBL" id="EKF29269.1"/>
    </source>
</evidence>
<keyword evidence="3" id="KW-0675">Receptor</keyword>
<dbReference type="OrthoDB" id="251444at2759"/>
<dbReference type="Proteomes" id="UP000007350">
    <property type="component" value="Unassembled WGS sequence"/>
</dbReference>
<feature type="domain" description="Receptor-type adenylate cyclase GRESAG 4.1/3 periplasmic binding protein-like" evidence="1">
    <location>
        <begin position="207"/>
        <end position="481"/>
    </location>
</feature>
<proteinExistence type="predicted"/>
<feature type="domain" description="Receptor-type adenylate cyclase GRESAG 4.1/3 periplasmic binding protein-like" evidence="2">
    <location>
        <begin position="2"/>
        <end position="54"/>
    </location>
</feature>
<gene>
    <name evidence="3" type="ORF">MOQ_006956</name>
</gene>